<protein>
    <submittedName>
        <fullName evidence="1">Uncharacterized protein</fullName>
    </submittedName>
</protein>
<dbReference type="Proteomes" id="UP001242368">
    <property type="component" value="Unassembled WGS sequence"/>
</dbReference>
<sequence>MTESISDMVMASLSQQTLVDFDSQYETVEMHFLLRIQQIE</sequence>
<proteinExistence type="predicted"/>
<reference evidence="2" key="1">
    <citation type="journal article" date="2019" name="Int. J. Syst. Evol. Microbiol.">
        <title>The Global Catalogue of Microorganisms (GCM) 10K type strain sequencing project: providing services to taxonomists for standard genome sequencing and annotation.</title>
        <authorList>
            <consortium name="The Broad Institute Genomics Platform"/>
            <consortium name="The Broad Institute Genome Sequencing Center for Infectious Disease"/>
            <person name="Wu L."/>
            <person name="Ma J."/>
        </authorList>
    </citation>
    <scope>NUCLEOTIDE SEQUENCE [LARGE SCALE GENOMIC DNA]</scope>
    <source>
        <strain evidence="2">CECT 7184</strain>
    </source>
</reference>
<organism evidence="1 2">
    <name type="scientific">Paenimyroides ceti</name>
    <dbReference type="NCBI Taxonomy" id="395087"/>
    <lineage>
        <taxon>Bacteria</taxon>
        <taxon>Pseudomonadati</taxon>
        <taxon>Bacteroidota</taxon>
        <taxon>Flavobacteriia</taxon>
        <taxon>Flavobacteriales</taxon>
        <taxon>Flavobacteriaceae</taxon>
        <taxon>Paenimyroides</taxon>
    </lineage>
</organism>
<keyword evidence="2" id="KW-1185">Reference proteome</keyword>
<name>A0ABT8D0T2_9FLAO</name>
<evidence type="ECO:0000313" key="1">
    <source>
        <dbReference type="EMBL" id="MDN3709891.1"/>
    </source>
</evidence>
<evidence type="ECO:0000313" key="2">
    <source>
        <dbReference type="Proteomes" id="UP001242368"/>
    </source>
</evidence>
<accession>A0ABT8D0T2</accession>
<dbReference type="RefSeq" id="WP_290365280.1">
    <property type="nucleotide sequence ID" value="NZ_JAUFQU010000067.1"/>
</dbReference>
<dbReference type="EMBL" id="JAUFQU010000067">
    <property type="protein sequence ID" value="MDN3709891.1"/>
    <property type="molecule type" value="Genomic_DNA"/>
</dbReference>
<comment type="caution">
    <text evidence="1">The sequence shown here is derived from an EMBL/GenBank/DDBJ whole genome shotgun (WGS) entry which is preliminary data.</text>
</comment>
<gene>
    <name evidence="1" type="ORF">QW060_23535</name>
</gene>